<dbReference type="PROSITE" id="PS50004">
    <property type="entry name" value="C2"/>
    <property type="match status" value="1"/>
</dbReference>
<protein>
    <recommendedName>
        <fullName evidence="1">C2 domain-containing protein</fullName>
    </recommendedName>
</protein>
<feature type="domain" description="C2" evidence="1">
    <location>
        <begin position="74"/>
        <end position="198"/>
    </location>
</feature>
<sequence length="385" mass="43448">MHKHSLPLHPNWICQVSPNYIHPCSTFNVQPLLRCYTVAIRYYITALSECLTLIDFIRNTLLSYFSKMNHRTISHNHVMDSVHSPDKHSRTIGDAVGVIRVIIQTASIRKTFFRTPRPFVRVGLRSDPTLHHRTSLLKERTLSPNWISESIDIIVYSLQDILEFQIMNTHRLFKPTLIGLATFSLGTLDIERSMIGVEKVIRDVDATVVDSTHSRGTLLFDVFYFPVSLTSKTESPTMKSQVTSSVSSAGSGIVTLKIRSTTNFVWDDRLPRPNKLVATVSFGWTKLPIYTTPPSICTLNQPPAWNSAFDFICFERSQTIVVIKIVDDVNPCPNSSPTVYGHVSVALDELLIAQDEKQRDSWPLSGCPHGALNMSVQCKSMMQMK</sequence>
<dbReference type="SUPFAM" id="SSF49562">
    <property type="entry name" value="C2 domain (Calcium/lipid-binding domain, CaLB)"/>
    <property type="match status" value="2"/>
</dbReference>
<dbReference type="Proteomes" id="UP000054270">
    <property type="component" value="Unassembled WGS sequence"/>
</dbReference>
<dbReference type="Pfam" id="PF00168">
    <property type="entry name" value="C2"/>
    <property type="match status" value="2"/>
</dbReference>
<dbReference type="PANTHER" id="PTHR46980">
    <property type="entry name" value="TRICALBIN-1-RELATED"/>
    <property type="match status" value="1"/>
</dbReference>
<proteinExistence type="predicted"/>
<dbReference type="AlphaFoldDB" id="A0A0D2PC13"/>
<name>A0A0D2PC13_HYPSF</name>
<dbReference type="InterPro" id="IPR035892">
    <property type="entry name" value="C2_domain_sf"/>
</dbReference>
<organism evidence="2 3">
    <name type="scientific">Hypholoma sublateritium (strain FD-334 SS-4)</name>
    <dbReference type="NCBI Taxonomy" id="945553"/>
    <lineage>
        <taxon>Eukaryota</taxon>
        <taxon>Fungi</taxon>
        <taxon>Dikarya</taxon>
        <taxon>Basidiomycota</taxon>
        <taxon>Agaricomycotina</taxon>
        <taxon>Agaricomycetes</taxon>
        <taxon>Agaricomycetidae</taxon>
        <taxon>Agaricales</taxon>
        <taxon>Agaricineae</taxon>
        <taxon>Strophariaceae</taxon>
        <taxon>Hypholoma</taxon>
    </lineage>
</organism>
<evidence type="ECO:0000313" key="2">
    <source>
        <dbReference type="EMBL" id="KJA26106.1"/>
    </source>
</evidence>
<keyword evidence="3" id="KW-1185">Reference proteome</keyword>
<dbReference type="PANTHER" id="PTHR46980:SF2">
    <property type="entry name" value="TRICALBIN-1-RELATED"/>
    <property type="match status" value="1"/>
</dbReference>
<dbReference type="EMBL" id="KN817529">
    <property type="protein sequence ID" value="KJA26106.1"/>
    <property type="molecule type" value="Genomic_DNA"/>
</dbReference>
<dbReference type="InterPro" id="IPR052455">
    <property type="entry name" value="Tricalbin_domain"/>
</dbReference>
<dbReference type="STRING" id="945553.A0A0D2PC13"/>
<reference evidence="3" key="1">
    <citation type="submission" date="2014-04" db="EMBL/GenBank/DDBJ databases">
        <title>Evolutionary Origins and Diversification of the Mycorrhizal Mutualists.</title>
        <authorList>
            <consortium name="DOE Joint Genome Institute"/>
            <consortium name="Mycorrhizal Genomics Consortium"/>
            <person name="Kohler A."/>
            <person name="Kuo A."/>
            <person name="Nagy L.G."/>
            <person name="Floudas D."/>
            <person name="Copeland A."/>
            <person name="Barry K.W."/>
            <person name="Cichocki N."/>
            <person name="Veneault-Fourrey C."/>
            <person name="LaButti K."/>
            <person name="Lindquist E.A."/>
            <person name="Lipzen A."/>
            <person name="Lundell T."/>
            <person name="Morin E."/>
            <person name="Murat C."/>
            <person name="Riley R."/>
            <person name="Ohm R."/>
            <person name="Sun H."/>
            <person name="Tunlid A."/>
            <person name="Henrissat B."/>
            <person name="Grigoriev I.V."/>
            <person name="Hibbett D.S."/>
            <person name="Martin F."/>
        </authorList>
    </citation>
    <scope>NUCLEOTIDE SEQUENCE [LARGE SCALE GENOMIC DNA]</scope>
    <source>
        <strain evidence="3">FD-334 SS-4</strain>
    </source>
</reference>
<evidence type="ECO:0000259" key="1">
    <source>
        <dbReference type="PROSITE" id="PS50004"/>
    </source>
</evidence>
<dbReference type="OrthoDB" id="67700at2759"/>
<accession>A0A0D2PC13</accession>
<dbReference type="InterPro" id="IPR000008">
    <property type="entry name" value="C2_dom"/>
</dbReference>
<dbReference type="Gene3D" id="2.60.40.150">
    <property type="entry name" value="C2 domain"/>
    <property type="match status" value="2"/>
</dbReference>
<dbReference type="OMA" id="CEPVTER"/>
<evidence type="ECO:0000313" key="3">
    <source>
        <dbReference type="Proteomes" id="UP000054270"/>
    </source>
</evidence>
<gene>
    <name evidence="2" type="ORF">HYPSUDRAFT_350399</name>
</gene>